<feature type="region of interest" description="Disordered" evidence="2">
    <location>
        <begin position="1"/>
        <end position="27"/>
    </location>
</feature>
<reference evidence="3 4" key="1">
    <citation type="submission" date="2024-09" db="EMBL/GenBank/DDBJ databases">
        <authorList>
            <person name="D'Angelo T."/>
        </authorList>
    </citation>
    <scope>NUCLEOTIDE SEQUENCE [LARGE SCALE GENOMIC DNA]</scope>
    <source>
        <strain evidence="3">SAG AM-320-E07</strain>
    </source>
</reference>
<comment type="similarity">
    <text evidence="1">Belongs to the TolB family.</text>
</comment>
<evidence type="ECO:0000313" key="3">
    <source>
        <dbReference type="EMBL" id="MFC1572563.1"/>
    </source>
</evidence>
<dbReference type="PANTHER" id="PTHR36842">
    <property type="entry name" value="PROTEIN TOLB HOMOLOG"/>
    <property type="match status" value="1"/>
</dbReference>
<dbReference type="Proteomes" id="UP001593833">
    <property type="component" value="Unassembled WGS sequence"/>
</dbReference>
<evidence type="ECO:0000256" key="1">
    <source>
        <dbReference type="ARBA" id="ARBA00009820"/>
    </source>
</evidence>
<accession>A0ABV6YJS3</accession>
<dbReference type="InterPro" id="IPR011659">
    <property type="entry name" value="WD40"/>
</dbReference>
<name>A0ABV6YJS3_UNCEI</name>
<dbReference type="SUPFAM" id="SSF82171">
    <property type="entry name" value="DPP6 N-terminal domain-like"/>
    <property type="match status" value="1"/>
</dbReference>
<dbReference type="Gene3D" id="2.120.10.30">
    <property type="entry name" value="TolB, C-terminal domain"/>
    <property type="match status" value="1"/>
</dbReference>
<dbReference type="InterPro" id="IPR011042">
    <property type="entry name" value="6-blade_b-propeller_TolB-like"/>
</dbReference>
<evidence type="ECO:0000313" key="4">
    <source>
        <dbReference type="Proteomes" id="UP001593833"/>
    </source>
</evidence>
<dbReference type="EMBL" id="JBHPKH010000021">
    <property type="protein sequence ID" value="MFC1572563.1"/>
    <property type="molecule type" value="Genomic_DNA"/>
</dbReference>
<comment type="caution">
    <text evidence="3">The sequence shown here is derived from an EMBL/GenBank/DDBJ whole genome shotgun (WGS) entry which is preliminary data.</text>
</comment>
<dbReference type="Pfam" id="PF07676">
    <property type="entry name" value="PD40"/>
    <property type="match status" value="1"/>
</dbReference>
<sequence>MYRKEVDSGPGGIHRLPIRSKDRPYPGSWSTDGENLAFVVRNRETRNDIWILSREGRSEPFLQATFSERYPEFSPDGRWLAYASRESGREEVYVCPYPGPGRSVQISRSGGAQPAWSHDGREVLYRSSSEVNPLISTFFAVEVKVDGNRFTPGRPQKLFEGCYQIGAPVRSYDVGLDGRFLLVKQPDETSLSLIKDKVFPTRIRIVQNWCATLQEKIPGDG</sequence>
<organism evidence="3 4">
    <name type="scientific">Eiseniibacteriota bacterium</name>
    <dbReference type="NCBI Taxonomy" id="2212470"/>
    <lineage>
        <taxon>Bacteria</taxon>
        <taxon>Candidatus Eiseniibacteriota</taxon>
    </lineage>
</organism>
<keyword evidence="4" id="KW-1185">Reference proteome</keyword>
<proteinExistence type="inferred from homology"/>
<protein>
    <submittedName>
        <fullName evidence="3">TolB family protein</fullName>
    </submittedName>
</protein>
<evidence type="ECO:0000256" key="2">
    <source>
        <dbReference type="SAM" id="MobiDB-lite"/>
    </source>
</evidence>
<gene>
    <name evidence="3" type="ORF">ACFL6M_03085</name>
</gene>